<evidence type="ECO:0000256" key="1">
    <source>
        <dbReference type="SAM" id="MobiDB-lite"/>
    </source>
</evidence>
<proteinExistence type="predicted"/>
<name>A0AAE6H484_9ABAC</name>
<reference evidence="2" key="1">
    <citation type="journal article" date="2019" name="Viruses">
        <title>A Nymphalid-Infecting Group I Alphabaculovirus Isolated from the Major Passion Fruit Caterpillar Pest Dione juno juno (Lepidoptera: Nymphalidae).</title>
        <authorList>
            <person name="Ribeiro B.M."/>
            <person name="Dos Santos E.R."/>
            <person name="Trentin L.B."/>
            <person name="da Silva L.A."/>
            <person name="de Melo F.L."/>
            <person name="Kitajima E.W."/>
            <person name="Ardisson-Araujo D.M.P."/>
        </authorList>
    </citation>
    <scope>NUCLEOTIDE SEQUENCE</scope>
    <source>
        <strain evidence="2">Araguari-MG</strain>
    </source>
</reference>
<organism evidence="2 3">
    <name type="scientific">Dione juno nucleopolyhedrovirus</name>
    <dbReference type="NCBI Taxonomy" id="2594175"/>
    <lineage>
        <taxon>Viruses</taxon>
        <taxon>Viruses incertae sedis</taxon>
        <taxon>Naldaviricetes</taxon>
        <taxon>Lefavirales</taxon>
        <taxon>Baculoviridae</taxon>
        <taxon>Alphabaculovirus</taxon>
        <taxon>Alphabaculovirus dijunonis</taxon>
    </lineage>
</organism>
<feature type="region of interest" description="Disordered" evidence="1">
    <location>
        <begin position="1"/>
        <end position="20"/>
    </location>
</feature>
<keyword evidence="3" id="KW-1185">Reference proteome</keyword>
<dbReference type="EMBL" id="MK558262">
    <property type="protein sequence ID" value="QDL57067.1"/>
    <property type="molecule type" value="Genomic_DNA"/>
</dbReference>
<evidence type="ECO:0000313" key="2">
    <source>
        <dbReference type="EMBL" id="QDL57067.1"/>
    </source>
</evidence>
<sequence length="209" mass="23969">MALAGPLPLPPPLSNKNNNNGCFQHQLAKMVQARVQRGYEHNIGQLTIKLKSRKTPRGQLGEVLDQMGRRGELLPELVKGDDDFRIVQQRDLAHATVEYLNFLQHDKLFNCRLCYTHADWLWCEFHKAHAYRGARNTKLDSYVDHLNSDMGVVACVEEYYHLLSSNNRVEAKRVLKTLTGFESLVDLLASCNYSELDADTLTYELMDFE</sequence>
<dbReference type="InterPro" id="IPR009657">
    <property type="entry name" value="Protein_Ac34"/>
</dbReference>
<protein>
    <submittedName>
        <fullName evidence="2">Uncharacterized protein</fullName>
    </submittedName>
</protein>
<gene>
    <name evidence="2" type="ORF">DijuNPV-ORF-130</name>
</gene>
<evidence type="ECO:0000313" key="3">
    <source>
        <dbReference type="Proteomes" id="UP000831804"/>
    </source>
</evidence>
<dbReference type="Proteomes" id="UP000831804">
    <property type="component" value="Segment"/>
</dbReference>
<accession>A0AAE6H484</accession>
<dbReference type="Pfam" id="PF06851">
    <property type="entry name" value="DUF1247"/>
    <property type="match status" value="1"/>
</dbReference>